<dbReference type="RefSeq" id="WP_086890567.1">
    <property type="nucleotide sequence ID" value="NZ_CP021252.1"/>
</dbReference>
<evidence type="ECO:0000313" key="8">
    <source>
        <dbReference type="EMBL" id="ART20388.1"/>
    </source>
</evidence>
<keyword evidence="6 7" id="KW-0472">Membrane</keyword>
<dbReference type="InterPro" id="IPR007341">
    <property type="entry name" value="Transgly_assoc"/>
</dbReference>
<evidence type="ECO:0000256" key="7">
    <source>
        <dbReference type="SAM" id="Phobius"/>
    </source>
</evidence>
<keyword evidence="5 7" id="KW-1133">Transmembrane helix</keyword>
<evidence type="ECO:0000256" key="6">
    <source>
        <dbReference type="ARBA" id="ARBA00023136"/>
    </source>
</evidence>
<dbReference type="Pfam" id="PF04226">
    <property type="entry name" value="Transgly_assoc"/>
    <property type="match status" value="1"/>
</dbReference>
<reference evidence="8 9" key="1">
    <citation type="submission" date="2017-05" db="EMBL/GenBank/DDBJ databases">
        <title>Complete genome sequence of Corynebacterium striatum KC-Na-1 isolated from Neophocaena asiaeorientalis in Korea.</title>
        <authorList>
            <person name="Kim J.H."/>
            <person name="Lee K."/>
        </authorList>
    </citation>
    <scope>NUCLEOTIDE SEQUENCE [LARGE SCALE GENOMIC DNA]</scope>
    <source>
        <strain evidence="8 9">KC-Na-01</strain>
    </source>
</reference>
<organism evidence="8 9">
    <name type="scientific">Corynebacterium striatum</name>
    <dbReference type="NCBI Taxonomy" id="43770"/>
    <lineage>
        <taxon>Bacteria</taxon>
        <taxon>Bacillati</taxon>
        <taxon>Actinomycetota</taxon>
        <taxon>Actinomycetes</taxon>
        <taxon>Mycobacteriales</taxon>
        <taxon>Corynebacteriaceae</taxon>
        <taxon>Corynebacterium</taxon>
    </lineage>
</organism>
<dbReference type="InterPro" id="IPR036259">
    <property type="entry name" value="MFS_trans_sf"/>
</dbReference>
<dbReference type="PANTHER" id="PTHR33884">
    <property type="entry name" value="UPF0410 PROTEIN YMGE"/>
    <property type="match status" value="1"/>
</dbReference>
<evidence type="ECO:0000256" key="4">
    <source>
        <dbReference type="ARBA" id="ARBA00022692"/>
    </source>
</evidence>
<dbReference type="SUPFAM" id="SSF103473">
    <property type="entry name" value="MFS general substrate transporter"/>
    <property type="match status" value="1"/>
</dbReference>
<comment type="similarity">
    <text evidence="2">Belongs to the UPF0410 family.</text>
</comment>
<evidence type="ECO:0000256" key="2">
    <source>
        <dbReference type="ARBA" id="ARBA00011006"/>
    </source>
</evidence>
<feature type="transmembrane region" description="Helical" evidence="7">
    <location>
        <begin position="31"/>
        <end position="53"/>
    </location>
</feature>
<protein>
    <submittedName>
        <fullName evidence="8">GlsB/YeaQ/YmgE family stress response membrane protein</fullName>
    </submittedName>
</protein>
<evidence type="ECO:0000256" key="3">
    <source>
        <dbReference type="ARBA" id="ARBA00022475"/>
    </source>
</evidence>
<dbReference type="KEGG" id="cstr:CBE89_01895"/>
<evidence type="ECO:0000313" key="9">
    <source>
        <dbReference type="Proteomes" id="UP000250197"/>
    </source>
</evidence>
<keyword evidence="3" id="KW-1003">Cell membrane</keyword>
<evidence type="ECO:0000256" key="5">
    <source>
        <dbReference type="ARBA" id="ARBA00022989"/>
    </source>
</evidence>
<evidence type="ECO:0000256" key="1">
    <source>
        <dbReference type="ARBA" id="ARBA00004651"/>
    </source>
</evidence>
<comment type="subcellular location">
    <subcellularLocation>
        <location evidence="1">Cell membrane</location>
        <topology evidence="1">Multi-pass membrane protein</topology>
    </subcellularLocation>
</comment>
<keyword evidence="4 7" id="KW-0812">Transmembrane</keyword>
<proteinExistence type="inferred from homology"/>
<name>A0A2Z2J5E0_CORST</name>
<accession>A0A2Z2J5E0</accession>
<gene>
    <name evidence="8" type="ORF">CBE89_01895</name>
</gene>
<feature type="transmembrane region" description="Helical" evidence="7">
    <location>
        <begin position="59"/>
        <end position="81"/>
    </location>
</feature>
<dbReference type="EMBL" id="CP021252">
    <property type="protein sequence ID" value="ART20388.1"/>
    <property type="molecule type" value="Genomic_DNA"/>
</dbReference>
<dbReference type="Proteomes" id="UP000250197">
    <property type="component" value="Chromosome"/>
</dbReference>
<feature type="transmembrane region" description="Helical" evidence="7">
    <location>
        <begin position="6"/>
        <end position="24"/>
    </location>
</feature>
<sequence length="87" mass="9003">MGMGLGFFGSILVGIIAGWLAEKIMKRDHGLLTNLIVGVLGGLLGAGIMSFVGSSSPNSWIMMIVVATLGACLLLWIVGLVTKKSAK</sequence>
<dbReference type="PANTHER" id="PTHR33884:SF3">
    <property type="entry name" value="UPF0410 PROTEIN YMGE"/>
    <property type="match status" value="1"/>
</dbReference>
<dbReference type="GO" id="GO:0005886">
    <property type="term" value="C:plasma membrane"/>
    <property type="evidence" value="ECO:0007669"/>
    <property type="project" value="UniProtKB-SubCell"/>
</dbReference>
<dbReference type="AlphaFoldDB" id="A0A2Z2J5E0"/>